<evidence type="ECO:0000313" key="2">
    <source>
        <dbReference type="EMBL" id="GBC01387.1"/>
    </source>
</evidence>
<reference evidence="3" key="2">
    <citation type="submission" date="2019-10" db="EMBL/GenBank/DDBJ databases">
        <title>Conservation and host-specific expression of non-tandemly repeated heterogenous ribosome RNA gene in arbuscular mycorrhizal fungi.</title>
        <authorList>
            <person name="Maeda T."/>
            <person name="Kobayashi Y."/>
            <person name="Nakagawa T."/>
            <person name="Ezawa T."/>
            <person name="Yamaguchi K."/>
            <person name="Bino T."/>
            <person name="Nishimoto Y."/>
            <person name="Shigenobu S."/>
            <person name="Kawaguchi M."/>
        </authorList>
    </citation>
    <scope>NUCLEOTIDE SEQUENCE</scope>
    <source>
        <strain evidence="3">HR1</strain>
    </source>
</reference>
<dbReference type="OrthoDB" id="2375892at2759"/>
<reference evidence="2 4" key="1">
    <citation type="submission" date="2017-11" db="EMBL/GenBank/DDBJ databases">
        <title>The genome of Rhizophagus clarus HR1 reveals common genetic basis of auxotrophy among arbuscular mycorrhizal fungi.</title>
        <authorList>
            <person name="Kobayashi Y."/>
        </authorList>
    </citation>
    <scope>NUCLEOTIDE SEQUENCE [LARGE SCALE GENOMIC DNA]</scope>
    <source>
        <strain evidence="2 4">HR1</strain>
    </source>
</reference>
<feature type="region of interest" description="Disordered" evidence="1">
    <location>
        <begin position="81"/>
        <end position="105"/>
    </location>
</feature>
<evidence type="ECO:0000313" key="3">
    <source>
        <dbReference type="EMBL" id="GES76403.1"/>
    </source>
</evidence>
<proteinExistence type="predicted"/>
<name>A0A2Z6S9T9_9GLOM</name>
<dbReference type="EMBL" id="BLAL01000020">
    <property type="protein sequence ID" value="GES76403.1"/>
    <property type="molecule type" value="Genomic_DNA"/>
</dbReference>
<keyword evidence="4" id="KW-1185">Reference proteome</keyword>
<evidence type="ECO:0000313" key="4">
    <source>
        <dbReference type="Proteomes" id="UP000247702"/>
    </source>
</evidence>
<evidence type="ECO:0000256" key="1">
    <source>
        <dbReference type="SAM" id="MobiDB-lite"/>
    </source>
</evidence>
<dbReference type="AlphaFoldDB" id="A0A2Z6S9T9"/>
<dbReference type="EMBL" id="BEXD01003524">
    <property type="protein sequence ID" value="GBC01387.1"/>
    <property type="molecule type" value="Genomic_DNA"/>
</dbReference>
<gene>
    <name evidence="3" type="ORF">RCL2_000380900</name>
    <name evidence="2" type="ORF">RclHR1_04170012</name>
</gene>
<organism evidence="2 4">
    <name type="scientific">Rhizophagus clarus</name>
    <dbReference type="NCBI Taxonomy" id="94130"/>
    <lineage>
        <taxon>Eukaryota</taxon>
        <taxon>Fungi</taxon>
        <taxon>Fungi incertae sedis</taxon>
        <taxon>Mucoromycota</taxon>
        <taxon>Glomeromycotina</taxon>
        <taxon>Glomeromycetes</taxon>
        <taxon>Glomerales</taxon>
        <taxon>Glomeraceae</taxon>
        <taxon>Rhizophagus</taxon>
    </lineage>
</organism>
<protein>
    <submittedName>
        <fullName evidence="2">Uncharacterized protein</fullName>
    </submittedName>
</protein>
<accession>A0A2Z6S9T9</accession>
<dbReference type="Proteomes" id="UP000247702">
    <property type="component" value="Unassembled WGS sequence"/>
</dbReference>
<sequence>MSDNMDIDHDDIKNDPEIIELIEYLEAKKSVATSVKRPEIVAPSIKVFNNNHIDHIGNLKQLRHVHMKGIRRIRRHHEETFAKNKKLGITNRDANDSAKSGYKKRKEDAKFFDKAVGVQIPLT</sequence>
<dbReference type="Proteomes" id="UP000615446">
    <property type="component" value="Unassembled WGS sequence"/>
</dbReference>
<comment type="caution">
    <text evidence="2">The sequence shown here is derived from an EMBL/GenBank/DDBJ whole genome shotgun (WGS) entry which is preliminary data.</text>
</comment>